<comment type="catalytic activity">
    <reaction evidence="12">
        <text>a 1,2-diacyl-sn-glycero-3-phospho-L-serine + H(+) = a 1,2-diacyl-sn-glycero-3-phosphoethanolamine + CO2</text>
        <dbReference type="Rhea" id="RHEA:20828"/>
        <dbReference type="ChEBI" id="CHEBI:15378"/>
        <dbReference type="ChEBI" id="CHEBI:16526"/>
        <dbReference type="ChEBI" id="CHEBI:57262"/>
        <dbReference type="ChEBI" id="CHEBI:64612"/>
        <dbReference type="EC" id="4.1.1.65"/>
    </reaction>
</comment>
<evidence type="ECO:0000256" key="11">
    <source>
        <dbReference type="ARBA" id="ARBA00023317"/>
    </source>
</evidence>
<feature type="topological domain" description="Mitochondrial intermembrane" evidence="12">
    <location>
        <begin position="86"/>
        <end position="498"/>
    </location>
</feature>
<dbReference type="FunCoup" id="A0A165RWH7">
    <property type="interactions" value="293"/>
</dbReference>
<keyword evidence="5 12" id="KW-1133">Transmembrane helix</keyword>
<proteinExistence type="inferred from homology"/>
<keyword evidence="9 12" id="KW-0456">Lyase</keyword>
<dbReference type="InterPro" id="IPR033661">
    <property type="entry name" value="PSD_type1_euk"/>
</dbReference>
<dbReference type="Proteomes" id="UP000076761">
    <property type="component" value="Unassembled WGS sequence"/>
</dbReference>
<comment type="function">
    <text evidence="12">Catalyzes the formation of phosphatidylethanolamine (PtdEtn) from phosphatidylserine (PtdSer). Plays a central role in phospholipid metabolism and in the interorganelle trafficking of phosphatidylserine.</text>
</comment>
<evidence type="ECO:0000256" key="6">
    <source>
        <dbReference type="ARBA" id="ARBA00023098"/>
    </source>
</evidence>
<evidence type="ECO:0000313" key="15">
    <source>
        <dbReference type="Proteomes" id="UP000076761"/>
    </source>
</evidence>
<comment type="similarity">
    <text evidence="12">Belongs to the phosphatidylserine decarboxylase family. PSD-B subfamily. Eukaryotic type I sub-subfamily.</text>
</comment>
<keyword evidence="8 12" id="KW-0594">Phospholipid biosynthesis</keyword>
<feature type="chain" id="PRO_5023383340" description="Phosphatidylserine decarboxylase 1 beta chain" evidence="12">
    <location>
        <begin position="1"/>
        <end position="463"/>
    </location>
</feature>
<comment type="subunit">
    <text evidence="12">Heterodimer of a large membrane-associated beta subunit and a small pyruvoyl-containing alpha subunit.</text>
</comment>
<evidence type="ECO:0000256" key="3">
    <source>
        <dbReference type="ARBA" id="ARBA00022692"/>
    </source>
</evidence>
<feature type="active site" description="Charge relay system; for autoendoproteolytic cleavage activity" evidence="12">
    <location>
        <position position="349"/>
    </location>
</feature>
<evidence type="ECO:0000256" key="9">
    <source>
        <dbReference type="ARBA" id="ARBA00023239"/>
    </source>
</evidence>
<keyword evidence="10 12" id="KW-1208">Phospholipid metabolism</keyword>
<comment type="PTM">
    <text evidence="12">Is synthesized initially as an inactive proenzyme. Formation of the active enzyme involves a self-maturation process in which the active site pyruvoyl group is generated from an internal serine residue via an autocatalytic post-translational modification. Two non-identical subunits are generated from the proenzyme in this reaction, and the pyruvate is formed at the N-terminus of the alpha chain, which is derived from the carboxyl end of the proenzyme. The autoendoproteolytic cleavage occurs by a canonical serine protease mechanism, in which the side chain hydroxyl group of the serine supplies its oxygen atom to form the C-terminus of the beta chain, while the remainder of the serine residue undergoes an oxidative deamination to produce ammonia and the pyruvoyl prosthetic group on the alpha chain. During this reaction, the Ser that is part of the protease active site of the proenzyme becomes the pyruvoyl prosthetic group, which constitutes an essential element of the active site of the mature decarboxylase.</text>
</comment>
<dbReference type="PANTHER" id="PTHR10067">
    <property type="entry name" value="PHOSPHATIDYLSERINE DECARBOXYLASE"/>
    <property type="match status" value="1"/>
</dbReference>
<protein>
    <recommendedName>
        <fullName evidence="12">Phosphatidylserine decarboxylase proenzyme 1, mitochondrial</fullName>
        <ecNumber evidence="12">4.1.1.65</ecNumber>
    </recommendedName>
    <component>
        <recommendedName>
            <fullName evidence="12">Phosphatidylserine decarboxylase 1 beta chain</fullName>
        </recommendedName>
    </component>
    <component>
        <recommendedName>
            <fullName evidence="12">Phosphatidylserine decarboxylase 1 alpha chain</fullName>
        </recommendedName>
    </component>
</protein>
<evidence type="ECO:0000256" key="7">
    <source>
        <dbReference type="ARBA" id="ARBA00023136"/>
    </source>
</evidence>
<keyword evidence="2 12" id="KW-0444">Lipid biosynthesis</keyword>
<dbReference type="HAMAP" id="MF_03208">
    <property type="entry name" value="PS_decarb_PSD_B_type1_euk"/>
    <property type="match status" value="1"/>
</dbReference>
<dbReference type="GO" id="GO:0016540">
    <property type="term" value="P:protein autoprocessing"/>
    <property type="evidence" value="ECO:0007669"/>
    <property type="project" value="UniProtKB-UniRule"/>
</dbReference>
<comment type="subcellular location">
    <molecule>Phosphatidylserine decarboxylase 1 alpha chain</molecule>
    <subcellularLocation>
        <location evidence="12">Mitochondrion inner membrane</location>
        <topology evidence="12">Peripheral membrane protein</topology>
        <orientation evidence="12">Intermembrane side</orientation>
    </subcellularLocation>
    <text evidence="12">Anchored to the mitochondrial inner membrane through its interaction with the integral membrane beta chain.</text>
</comment>
<keyword evidence="7 12" id="KW-0472">Membrane</keyword>
<comment type="pathway">
    <text evidence="12">Phospholipid metabolism; phosphatidylethanolamine biosynthesis; phosphatidylethanolamine from CDP-diacylglycerol: step 2/2.</text>
</comment>
<feature type="chain" id="PRO_5023383339" description="Phosphatidylserine decarboxylase 1 alpha chain" evidence="12">
    <location>
        <begin position="464"/>
        <end position="498"/>
    </location>
</feature>
<dbReference type="EC" id="4.1.1.65" evidence="12"/>
<dbReference type="InterPro" id="IPR003817">
    <property type="entry name" value="PS_Dcarbxylase"/>
</dbReference>
<accession>A0A165RWH7</accession>
<reference evidence="14 15" key="1">
    <citation type="journal article" date="2016" name="Mol. Biol. Evol.">
        <title>Comparative Genomics of Early-Diverging Mushroom-Forming Fungi Provides Insights into the Origins of Lignocellulose Decay Capabilities.</title>
        <authorList>
            <person name="Nagy L.G."/>
            <person name="Riley R."/>
            <person name="Tritt A."/>
            <person name="Adam C."/>
            <person name="Daum C."/>
            <person name="Floudas D."/>
            <person name="Sun H."/>
            <person name="Yadav J.S."/>
            <person name="Pangilinan J."/>
            <person name="Larsson K.H."/>
            <person name="Matsuura K."/>
            <person name="Barry K."/>
            <person name="Labutti K."/>
            <person name="Kuo R."/>
            <person name="Ohm R.A."/>
            <person name="Bhattacharya S.S."/>
            <person name="Shirouzu T."/>
            <person name="Yoshinaga Y."/>
            <person name="Martin F.M."/>
            <person name="Grigoriev I.V."/>
            <person name="Hibbett D.S."/>
        </authorList>
    </citation>
    <scope>NUCLEOTIDE SEQUENCE [LARGE SCALE GENOMIC DNA]</scope>
    <source>
        <strain evidence="14 15">HHB14362 ss-1</strain>
    </source>
</reference>
<keyword evidence="12" id="KW-0999">Mitochondrion inner membrane</keyword>
<feature type="site" description="Cleavage (non-hydrolytic); by autocatalysis" evidence="12">
    <location>
        <begin position="463"/>
        <end position="464"/>
    </location>
</feature>
<evidence type="ECO:0000256" key="8">
    <source>
        <dbReference type="ARBA" id="ARBA00023209"/>
    </source>
</evidence>
<evidence type="ECO:0000256" key="12">
    <source>
        <dbReference type="HAMAP-Rule" id="MF_03208"/>
    </source>
</evidence>
<evidence type="ECO:0000256" key="13">
    <source>
        <dbReference type="SAM" id="MobiDB-lite"/>
    </source>
</evidence>
<feature type="modified residue" description="Pyruvic acid (Ser); by autocatalysis" evidence="12">
    <location>
        <position position="464"/>
    </location>
</feature>
<dbReference type="Pfam" id="PF02666">
    <property type="entry name" value="PS_Dcarbxylase"/>
    <property type="match status" value="2"/>
</dbReference>
<sequence>MSAIIRQKRLNLYKSLRLHRATQTYPKVKCLRRLYATGPGPESAKDRSRPLYERLSAAWRNTPTKWYPLPIAVGALLLVAVDYRKNHLAKEVHVDENGNEVVRLKGPWHVHVIGALPLKNLSRLWGYLNGLELPVWFRPFGFRLYAWIFGCNLEEIDPEDLTQYRSLGEFFYRKLKPGVRPVANAPLVSPADGRVLHFGTIQGSRIEQVKGITYSLDALLGVESPAVSPPATPVEFPQRDMAVVQDEEFANVNGIQYSLDHLLGSSSQSKPSEGQPPAPQKHGERIDASVESEQSLSDTISHDASVAMDMGVRPSLQRRGSISGASVHEGNELFFAVVYLAPGDYHRFHSPAAWVVEKRRHFVGELYSVSPYMARRLENLFVLNERVALLGRWRYGFFSMVPVGATNVGSIKINFDTALRTNVRQRNRPPPGTYTEAVYSAASPLLNGQPLTFAEEMGGFSLGSTIVLVFEAPTSFKFTVKEGEKVKVGQKLGEVVEP</sequence>
<feature type="active site" description="Charge relay system; for autoendoproteolytic cleavage activity" evidence="12">
    <location>
        <position position="192"/>
    </location>
</feature>
<organism evidence="14 15">
    <name type="scientific">Neolentinus lepideus HHB14362 ss-1</name>
    <dbReference type="NCBI Taxonomy" id="1314782"/>
    <lineage>
        <taxon>Eukaryota</taxon>
        <taxon>Fungi</taxon>
        <taxon>Dikarya</taxon>
        <taxon>Basidiomycota</taxon>
        <taxon>Agaricomycotina</taxon>
        <taxon>Agaricomycetes</taxon>
        <taxon>Gloeophyllales</taxon>
        <taxon>Gloeophyllaceae</taxon>
        <taxon>Neolentinus</taxon>
    </lineage>
</organism>
<dbReference type="AlphaFoldDB" id="A0A165RWH7"/>
<dbReference type="GO" id="GO:0006646">
    <property type="term" value="P:phosphatidylethanolamine biosynthetic process"/>
    <property type="evidence" value="ECO:0007669"/>
    <property type="project" value="UniProtKB-UniRule"/>
</dbReference>
<dbReference type="NCBIfam" id="TIGR00163">
    <property type="entry name" value="PS_decarb"/>
    <property type="match status" value="1"/>
</dbReference>
<feature type="active site" description="Schiff-base intermediate with substrate; via pyruvic acid; for decarboxylase activity" evidence="12">
    <location>
        <position position="464"/>
    </location>
</feature>
<dbReference type="InParanoid" id="A0A165RWH7"/>
<dbReference type="GO" id="GO:0004609">
    <property type="term" value="F:phosphatidylserine decarboxylase activity"/>
    <property type="evidence" value="ECO:0007669"/>
    <property type="project" value="UniProtKB-UniRule"/>
</dbReference>
<keyword evidence="11 12" id="KW-0670">Pyruvate</keyword>
<evidence type="ECO:0000256" key="2">
    <source>
        <dbReference type="ARBA" id="ARBA00022516"/>
    </source>
</evidence>
<keyword evidence="4 12" id="KW-0210">Decarboxylase</keyword>
<name>A0A165RWH7_9AGAM</name>
<feature type="region of interest" description="Disordered" evidence="13">
    <location>
        <begin position="263"/>
        <end position="294"/>
    </location>
</feature>
<keyword evidence="3 12" id="KW-0812">Transmembrane</keyword>
<feature type="active site" description="Charge relay system; for autoendoproteolytic cleavage activity" evidence="12">
    <location>
        <position position="464"/>
    </location>
</feature>
<dbReference type="OrthoDB" id="4330at2759"/>
<dbReference type="STRING" id="1314782.A0A165RWH7"/>
<evidence type="ECO:0000256" key="4">
    <source>
        <dbReference type="ARBA" id="ARBA00022793"/>
    </source>
</evidence>
<dbReference type="EMBL" id="KV425578">
    <property type="protein sequence ID" value="KZT24361.1"/>
    <property type="molecule type" value="Genomic_DNA"/>
</dbReference>
<keyword evidence="12" id="KW-0865">Zymogen</keyword>
<gene>
    <name evidence="12" type="primary">PSD1</name>
    <name evidence="14" type="ORF">NEOLEDRAFT_1156888</name>
</gene>
<comment type="subcellular location">
    <molecule>Phosphatidylserine decarboxylase 1 beta chain</molecule>
    <subcellularLocation>
        <location evidence="12">Mitochondrion inner membrane</location>
        <topology evidence="12">Single-pass membrane protein</topology>
        <orientation evidence="12">Intermembrane side</orientation>
    </subcellularLocation>
</comment>
<keyword evidence="15" id="KW-1185">Reference proteome</keyword>
<evidence type="ECO:0000256" key="10">
    <source>
        <dbReference type="ARBA" id="ARBA00023264"/>
    </source>
</evidence>
<dbReference type="GO" id="GO:0005743">
    <property type="term" value="C:mitochondrial inner membrane"/>
    <property type="evidence" value="ECO:0007669"/>
    <property type="project" value="UniProtKB-SubCell"/>
</dbReference>
<feature type="topological domain" description="Mitochondrial matrix" evidence="12">
    <location>
        <begin position="1"/>
        <end position="66"/>
    </location>
</feature>
<evidence type="ECO:0000313" key="14">
    <source>
        <dbReference type="EMBL" id="KZT24361.1"/>
    </source>
</evidence>
<dbReference type="UniPathway" id="UPA00558">
    <property type="reaction ID" value="UER00616"/>
</dbReference>
<dbReference type="PANTHER" id="PTHR10067:SF6">
    <property type="entry name" value="PHOSPHATIDYLSERINE DECARBOXYLASE PROENZYME, MITOCHONDRIAL"/>
    <property type="match status" value="1"/>
</dbReference>
<keyword evidence="12" id="KW-0496">Mitochondrion</keyword>
<evidence type="ECO:0000256" key="1">
    <source>
        <dbReference type="ARBA" id="ARBA00005189"/>
    </source>
</evidence>
<comment type="cofactor">
    <cofactor evidence="12">
        <name>pyruvate</name>
        <dbReference type="ChEBI" id="CHEBI:15361"/>
    </cofactor>
    <text evidence="12">Binds 1 pyruvoyl group covalently per subunit.</text>
</comment>
<evidence type="ECO:0000256" key="5">
    <source>
        <dbReference type="ARBA" id="ARBA00022989"/>
    </source>
</evidence>
<comment type="pathway">
    <text evidence="1">Lipid metabolism.</text>
</comment>
<dbReference type="InterPro" id="IPR033177">
    <property type="entry name" value="PSD-B"/>
</dbReference>
<keyword evidence="6 12" id="KW-0443">Lipid metabolism</keyword>